<comment type="similarity">
    <text evidence="6 12">Belongs to the class-IV pyridoxal-phosphate-dependent aminotransferase family.</text>
</comment>
<evidence type="ECO:0000256" key="8">
    <source>
        <dbReference type="ARBA" id="ARBA00022898"/>
    </source>
</evidence>
<evidence type="ECO:0000313" key="14">
    <source>
        <dbReference type="EMBL" id="RZO11211.1"/>
    </source>
</evidence>
<dbReference type="InterPro" id="IPR043131">
    <property type="entry name" value="BCAT-like_N"/>
</dbReference>
<dbReference type="InterPro" id="IPR050571">
    <property type="entry name" value="Class-IV_PLP-Dep_Aminotrnsfr"/>
</dbReference>
<evidence type="ECO:0000256" key="3">
    <source>
        <dbReference type="ARBA" id="ARBA00004824"/>
    </source>
</evidence>
<dbReference type="GO" id="GO:0004084">
    <property type="term" value="F:branched-chain-amino-acid transaminase activity"/>
    <property type="evidence" value="ECO:0007669"/>
    <property type="project" value="UniProtKB-EC"/>
</dbReference>
<reference evidence="14 15" key="1">
    <citation type="submission" date="2019-02" db="EMBL/GenBank/DDBJ databases">
        <title>Prokaryotic population dynamics and viral predation in marine succession experiment using metagenomics: the confinement effect.</title>
        <authorList>
            <person name="Haro-Moreno J.M."/>
            <person name="Rodriguez-Valera F."/>
            <person name="Lopez-Perez M."/>
        </authorList>
    </citation>
    <scope>NUCLEOTIDE SEQUENCE [LARGE SCALE GENOMIC DNA]</scope>
    <source>
        <strain evidence="14">MED-G168</strain>
    </source>
</reference>
<evidence type="ECO:0000256" key="12">
    <source>
        <dbReference type="RuleBase" id="RU004106"/>
    </source>
</evidence>
<sequence length="282" mass="31420">MTNIPAIYQGKLNTLDQIKVSPLSRAYTFSDSIYEVIPYFLGKPLCYKEHFDRMIQSSHLMGLDVDFDSVTKDIKELAATLNNQDGYVYYQISRGVDMVRSHIYQDDLEIERFGYAMPASFPSSAISAMLCDDDRWGRCNIKSTSLLGNVLAMNKAKSLGCQEVVMHKDGFMTEAGASNVFYFNSAGSVRTSSLSENILPGITRSILIEALKDTPYSVKEGSCSIADFNDSPCIWLTSSTKGILPLTTLIGTEYKFEENFHGYLDIAELFNSAMQSHLSVSE</sequence>
<comment type="catalytic activity">
    <reaction evidence="9">
        <text>L-valine + 2-oxoglutarate = 3-methyl-2-oxobutanoate + L-glutamate</text>
        <dbReference type="Rhea" id="RHEA:24813"/>
        <dbReference type="ChEBI" id="CHEBI:11851"/>
        <dbReference type="ChEBI" id="CHEBI:16810"/>
        <dbReference type="ChEBI" id="CHEBI:29985"/>
        <dbReference type="ChEBI" id="CHEBI:57762"/>
        <dbReference type="EC" id="2.6.1.42"/>
    </reaction>
</comment>
<accession>A0A520LRA5</accession>
<protein>
    <recommendedName>
        <fullName evidence="7">branched-chain-amino-acid transaminase</fullName>
        <ecNumber evidence="7">2.6.1.42</ecNumber>
    </recommendedName>
</protein>
<dbReference type="InterPro" id="IPR001544">
    <property type="entry name" value="Aminotrans_IV"/>
</dbReference>
<dbReference type="SUPFAM" id="SSF56752">
    <property type="entry name" value="D-aminoacid aminotransferase-like PLP-dependent enzymes"/>
    <property type="match status" value="1"/>
</dbReference>
<dbReference type="PROSITE" id="PS00770">
    <property type="entry name" value="AA_TRANSFER_CLASS_4"/>
    <property type="match status" value="1"/>
</dbReference>
<dbReference type="PANTHER" id="PTHR42743:SF11">
    <property type="entry name" value="AMINODEOXYCHORISMATE LYASE"/>
    <property type="match status" value="1"/>
</dbReference>
<evidence type="ECO:0000256" key="4">
    <source>
        <dbReference type="ARBA" id="ARBA00004931"/>
    </source>
</evidence>
<dbReference type="InterPro" id="IPR043132">
    <property type="entry name" value="BCAT-like_C"/>
</dbReference>
<evidence type="ECO:0000256" key="13">
    <source>
        <dbReference type="RuleBase" id="RU004516"/>
    </source>
</evidence>
<comment type="caution">
    <text evidence="14">The sequence shown here is derived from an EMBL/GenBank/DDBJ whole genome shotgun (WGS) entry which is preliminary data.</text>
</comment>
<organism evidence="14 15">
    <name type="scientific">SAR86 cluster bacterium</name>
    <dbReference type="NCBI Taxonomy" id="2030880"/>
    <lineage>
        <taxon>Bacteria</taxon>
        <taxon>Pseudomonadati</taxon>
        <taxon>Pseudomonadota</taxon>
        <taxon>Gammaproteobacteria</taxon>
        <taxon>SAR86 cluster</taxon>
    </lineage>
</organism>
<dbReference type="InterPro" id="IPR018300">
    <property type="entry name" value="Aminotrans_IV_CS"/>
</dbReference>
<keyword evidence="14" id="KW-0032">Aminotransferase</keyword>
<evidence type="ECO:0000256" key="10">
    <source>
        <dbReference type="ARBA" id="ARBA00048798"/>
    </source>
</evidence>
<comment type="cofactor">
    <cofactor evidence="1 13">
        <name>pyridoxal 5'-phosphate</name>
        <dbReference type="ChEBI" id="CHEBI:597326"/>
    </cofactor>
</comment>
<dbReference type="AlphaFoldDB" id="A0A520LRA5"/>
<dbReference type="Proteomes" id="UP000319023">
    <property type="component" value="Unassembled WGS sequence"/>
</dbReference>
<dbReference type="EMBL" id="SHBN01000043">
    <property type="protein sequence ID" value="RZO11211.1"/>
    <property type="molecule type" value="Genomic_DNA"/>
</dbReference>
<evidence type="ECO:0000256" key="6">
    <source>
        <dbReference type="ARBA" id="ARBA00009320"/>
    </source>
</evidence>
<dbReference type="InterPro" id="IPR036038">
    <property type="entry name" value="Aminotransferase-like"/>
</dbReference>
<gene>
    <name evidence="14" type="ORF">EVB01_02555</name>
</gene>
<dbReference type="Gene3D" id="3.20.10.10">
    <property type="entry name" value="D-amino Acid Aminotransferase, subunit A, domain 2"/>
    <property type="match status" value="1"/>
</dbReference>
<comment type="pathway">
    <text evidence="4">Amino-acid biosynthesis; L-valine biosynthesis; L-valine from pyruvate: step 4/4.</text>
</comment>
<comment type="catalytic activity">
    <reaction evidence="11">
        <text>L-leucine + 2-oxoglutarate = 4-methyl-2-oxopentanoate + L-glutamate</text>
        <dbReference type="Rhea" id="RHEA:18321"/>
        <dbReference type="ChEBI" id="CHEBI:16810"/>
        <dbReference type="ChEBI" id="CHEBI:17865"/>
        <dbReference type="ChEBI" id="CHEBI:29985"/>
        <dbReference type="ChEBI" id="CHEBI:57427"/>
        <dbReference type="EC" id="2.6.1.42"/>
    </reaction>
</comment>
<comment type="function">
    <text evidence="2">Acts on leucine, isoleucine and valine.</text>
</comment>
<proteinExistence type="inferred from homology"/>
<comment type="catalytic activity">
    <reaction evidence="10">
        <text>L-isoleucine + 2-oxoglutarate = (S)-3-methyl-2-oxopentanoate + L-glutamate</text>
        <dbReference type="Rhea" id="RHEA:24801"/>
        <dbReference type="ChEBI" id="CHEBI:16810"/>
        <dbReference type="ChEBI" id="CHEBI:29985"/>
        <dbReference type="ChEBI" id="CHEBI:35146"/>
        <dbReference type="ChEBI" id="CHEBI:58045"/>
        <dbReference type="EC" id="2.6.1.42"/>
    </reaction>
</comment>
<evidence type="ECO:0000256" key="11">
    <source>
        <dbReference type="ARBA" id="ARBA00049229"/>
    </source>
</evidence>
<comment type="pathway">
    <text evidence="3">Amino-acid biosynthesis; L-isoleucine biosynthesis; L-isoleucine from 2-oxobutanoate: step 4/4.</text>
</comment>
<evidence type="ECO:0000256" key="1">
    <source>
        <dbReference type="ARBA" id="ARBA00001933"/>
    </source>
</evidence>
<dbReference type="PANTHER" id="PTHR42743">
    <property type="entry name" value="AMINO-ACID AMINOTRANSFERASE"/>
    <property type="match status" value="1"/>
</dbReference>
<dbReference type="EC" id="2.6.1.42" evidence="7"/>
<evidence type="ECO:0000256" key="5">
    <source>
        <dbReference type="ARBA" id="ARBA00005072"/>
    </source>
</evidence>
<dbReference type="Gene3D" id="3.30.470.10">
    <property type="match status" value="1"/>
</dbReference>
<evidence type="ECO:0000256" key="9">
    <source>
        <dbReference type="ARBA" id="ARBA00048212"/>
    </source>
</evidence>
<evidence type="ECO:0000256" key="2">
    <source>
        <dbReference type="ARBA" id="ARBA00003109"/>
    </source>
</evidence>
<keyword evidence="14" id="KW-0808">Transferase</keyword>
<name>A0A520LRA5_9GAMM</name>
<evidence type="ECO:0000313" key="15">
    <source>
        <dbReference type="Proteomes" id="UP000319023"/>
    </source>
</evidence>
<dbReference type="Pfam" id="PF01063">
    <property type="entry name" value="Aminotran_4"/>
    <property type="match status" value="1"/>
</dbReference>
<comment type="pathway">
    <text evidence="5">Amino-acid biosynthesis; L-leucine biosynthesis; L-leucine from 3-methyl-2-oxobutanoate: step 4/4.</text>
</comment>
<keyword evidence="8 13" id="KW-0663">Pyridoxal phosphate</keyword>
<evidence type="ECO:0000256" key="7">
    <source>
        <dbReference type="ARBA" id="ARBA00013053"/>
    </source>
</evidence>
<dbReference type="GO" id="GO:0046394">
    <property type="term" value="P:carboxylic acid biosynthetic process"/>
    <property type="evidence" value="ECO:0007669"/>
    <property type="project" value="UniProtKB-ARBA"/>
</dbReference>